<accession>A0A9X3N004</accession>
<dbReference type="EMBL" id="JAPDOD010000050">
    <property type="protein sequence ID" value="MDA0165672.1"/>
    <property type="molecule type" value="Genomic_DNA"/>
</dbReference>
<proteinExistence type="inferred from homology"/>
<dbReference type="InterPro" id="IPR023393">
    <property type="entry name" value="START-like_dom_sf"/>
</dbReference>
<sequence>MTLITSSSDAENLSMTLVAEFDAAPERVWNVWADPRKLERWYGPSPYPATFTRYEFQPGGQCRYSMTGPENFLHHGWWRIDALDAPRRIEFVNGLAGDDGEPVPGLEPIVGVVTFDPIATGTRMTVLCRFPDAEVMEQLATGMEEGMSIAIDQIDALLEPVHAA</sequence>
<gene>
    <name evidence="3" type="ORF">OM076_35725</name>
</gene>
<feature type="domain" description="Activator of Hsp90 ATPase homologue 1/2-like C-terminal" evidence="2">
    <location>
        <begin position="22"/>
        <end position="159"/>
    </location>
</feature>
<comment type="caution">
    <text evidence="3">The sequence shown here is derived from an EMBL/GenBank/DDBJ whole genome shotgun (WGS) entry which is preliminary data.</text>
</comment>
<name>A0A9X3N004_9ACTN</name>
<comment type="similarity">
    <text evidence="1">Belongs to the AHA1 family.</text>
</comment>
<evidence type="ECO:0000313" key="3">
    <source>
        <dbReference type="EMBL" id="MDA0165672.1"/>
    </source>
</evidence>
<evidence type="ECO:0000256" key="1">
    <source>
        <dbReference type="ARBA" id="ARBA00006817"/>
    </source>
</evidence>
<protein>
    <submittedName>
        <fullName evidence="3">SRPBCC domain-containing protein</fullName>
    </submittedName>
</protein>
<dbReference type="RefSeq" id="WP_270044932.1">
    <property type="nucleotide sequence ID" value="NZ_JAPDOD010000050.1"/>
</dbReference>
<dbReference type="Proteomes" id="UP001149140">
    <property type="component" value="Unassembled WGS sequence"/>
</dbReference>
<dbReference type="InterPro" id="IPR013538">
    <property type="entry name" value="ASHA1/2-like_C"/>
</dbReference>
<organism evidence="3 4">
    <name type="scientific">Solirubrobacter ginsenosidimutans</name>
    <dbReference type="NCBI Taxonomy" id="490573"/>
    <lineage>
        <taxon>Bacteria</taxon>
        <taxon>Bacillati</taxon>
        <taxon>Actinomycetota</taxon>
        <taxon>Thermoleophilia</taxon>
        <taxon>Solirubrobacterales</taxon>
        <taxon>Solirubrobacteraceae</taxon>
        <taxon>Solirubrobacter</taxon>
    </lineage>
</organism>
<dbReference type="AlphaFoldDB" id="A0A9X3N004"/>
<dbReference type="CDD" id="cd07814">
    <property type="entry name" value="SRPBCC_CalC_Aha1-like"/>
    <property type="match status" value="1"/>
</dbReference>
<keyword evidence="4" id="KW-1185">Reference proteome</keyword>
<reference evidence="3" key="1">
    <citation type="submission" date="2022-10" db="EMBL/GenBank/DDBJ databases">
        <title>The WGS of Solirubrobacter ginsenosidimutans DSM 21036.</title>
        <authorList>
            <person name="Jiang Z."/>
        </authorList>
    </citation>
    <scope>NUCLEOTIDE SEQUENCE</scope>
    <source>
        <strain evidence="3">DSM 21036</strain>
    </source>
</reference>
<dbReference type="Gene3D" id="3.30.530.20">
    <property type="match status" value="1"/>
</dbReference>
<evidence type="ECO:0000313" key="4">
    <source>
        <dbReference type="Proteomes" id="UP001149140"/>
    </source>
</evidence>
<dbReference type="Pfam" id="PF08327">
    <property type="entry name" value="AHSA1"/>
    <property type="match status" value="1"/>
</dbReference>
<evidence type="ECO:0000259" key="2">
    <source>
        <dbReference type="Pfam" id="PF08327"/>
    </source>
</evidence>
<dbReference type="SUPFAM" id="SSF55961">
    <property type="entry name" value="Bet v1-like"/>
    <property type="match status" value="1"/>
</dbReference>